<sequence>MKIFKSVLLLLLAPLVFTACKKDRPETELPLPTITNLEIGSGNNGQGIIGRDFHLDMDVTAGDKINTVQVMISQKKGITYPAPWSFELTWTEFKGVRNTNVHKHFTIPKEASSGEYDFIIKVADENGSVLEQMHSIKLVTAESLPVNPQMYSLMLEKMDKGFVYIFNRGFMLGDDKGYSKNEKLRAYVDISEVKGDGIMYNFLVKKSAGHLPESVDKIDFSKVIITDMREHAGVTATNTFTNYVGLPNFSPKEFQIGASVENNISSNAIGGDKAWTNGEYYFGVVYTNNTYNMSAHYYIPLTIKGF</sequence>
<feature type="signal peptide" evidence="1">
    <location>
        <begin position="1"/>
        <end position="21"/>
    </location>
</feature>
<organism evidence="2 3">
    <name type="scientific">Pedobacter terrae</name>
    <dbReference type="NCBI Taxonomy" id="405671"/>
    <lineage>
        <taxon>Bacteria</taxon>
        <taxon>Pseudomonadati</taxon>
        <taxon>Bacteroidota</taxon>
        <taxon>Sphingobacteriia</taxon>
        <taxon>Sphingobacteriales</taxon>
        <taxon>Sphingobacteriaceae</taxon>
        <taxon>Pedobacter</taxon>
    </lineage>
</organism>
<evidence type="ECO:0000256" key="1">
    <source>
        <dbReference type="SAM" id="SignalP"/>
    </source>
</evidence>
<evidence type="ECO:0008006" key="4">
    <source>
        <dbReference type="Google" id="ProtNLM"/>
    </source>
</evidence>
<proteinExistence type="predicted"/>
<dbReference type="InterPro" id="IPR027829">
    <property type="entry name" value="DUF4625"/>
</dbReference>
<protein>
    <recommendedName>
        <fullName evidence="4">DUF4625 domain-containing protein</fullName>
    </recommendedName>
</protein>
<dbReference type="STRING" id="405671.SAMN05421827_108166"/>
<dbReference type="EMBL" id="FNCH01000008">
    <property type="protein sequence ID" value="SDG61248.1"/>
    <property type="molecule type" value="Genomic_DNA"/>
</dbReference>
<gene>
    <name evidence="2" type="ORF">SAMN05421827_108166</name>
</gene>
<dbReference type="OrthoDB" id="978436at2"/>
<evidence type="ECO:0000313" key="3">
    <source>
        <dbReference type="Proteomes" id="UP000199643"/>
    </source>
</evidence>
<accession>A0A1G7VNX1</accession>
<dbReference type="PROSITE" id="PS51257">
    <property type="entry name" value="PROKAR_LIPOPROTEIN"/>
    <property type="match status" value="1"/>
</dbReference>
<dbReference type="Proteomes" id="UP000199643">
    <property type="component" value="Unassembled WGS sequence"/>
</dbReference>
<reference evidence="3" key="1">
    <citation type="submission" date="2016-10" db="EMBL/GenBank/DDBJ databases">
        <authorList>
            <person name="Varghese N."/>
            <person name="Submissions S."/>
        </authorList>
    </citation>
    <scope>NUCLEOTIDE SEQUENCE [LARGE SCALE GENOMIC DNA]</scope>
    <source>
        <strain evidence="3">DSM 17933</strain>
    </source>
</reference>
<dbReference type="AlphaFoldDB" id="A0A1G7VNX1"/>
<keyword evidence="1" id="KW-0732">Signal</keyword>
<name>A0A1G7VNX1_9SPHI</name>
<dbReference type="Pfam" id="PF15418">
    <property type="entry name" value="DUF4625"/>
    <property type="match status" value="1"/>
</dbReference>
<dbReference type="RefSeq" id="WP_090500222.1">
    <property type="nucleotide sequence ID" value="NZ_FNCH01000008.1"/>
</dbReference>
<keyword evidence="3" id="KW-1185">Reference proteome</keyword>
<evidence type="ECO:0000313" key="2">
    <source>
        <dbReference type="EMBL" id="SDG61248.1"/>
    </source>
</evidence>
<feature type="chain" id="PRO_5011523459" description="DUF4625 domain-containing protein" evidence="1">
    <location>
        <begin position="22"/>
        <end position="306"/>
    </location>
</feature>